<gene>
    <name evidence="3" type="ORF">F3K53_05990</name>
</gene>
<evidence type="ECO:0000259" key="2">
    <source>
        <dbReference type="Pfam" id="PF00535"/>
    </source>
</evidence>
<organism evidence="3 4">
    <name type="scientific">Pseudomonas veronii</name>
    <dbReference type="NCBI Taxonomy" id="76761"/>
    <lineage>
        <taxon>Bacteria</taxon>
        <taxon>Pseudomonadati</taxon>
        <taxon>Pseudomonadota</taxon>
        <taxon>Gammaproteobacteria</taxon>
        <taxon>Pseudomonadales</taxon>
        <taxon>Pseudomonadaceae</taxon>
        <taxon>Pseudomonas</taxon>
    </lineage>
</organism>
<dbReference type="CDD" id="cd06433">
    <property type="entry name" value="GT_2_WfgS_like"/>
    <property type="match status" value="1"/>
</dbReference>
<dbReference type="GO" id="GO:0016758">
    <property type="term" value="F:hexosyltransferase activity"/>
    <property type="evidence" value="ECO:0007669"/>
    <property type="project" value="UniProtKB-ARBA"/>
</dbReference>
<dbReference type="EMBL" id="VWXT01000073">
    <property type="protein sequence ID" value="KAA6184422.1"/>
    <property type="molecule type" value="Genomic_DNA"/>
</dbReference>
<sequence length="297" mass="33725">MEYYVLTLWCECTVEYSHIHCCALLLLKTPVKARKTTLKISIVTISFNQADYLKKCIDSVLSQHFNDLEYIVVDPGSTDGSREIIESYGDRLIKVFEKDTGAADGLNKGFSRATGDIFGFINSDDELLPEALEKVAEAFRTNTQTSVISGCGYFVDASGAFIKSITPSKFTAWRYAYGAVSVFQQGTFFRSEWFRKVGGFNTENRTCWDGELFLEMALAGASFNTMGEDLAIFRLHDASITGSGRLNELYARDADRLFRSALKRPRSERDRYIAILARLRKWLLEPSWLIRRIARLR</sequence>
<dbReference type="SUPFAM" id="SSF53448">
    <property type="entry name" value="Nucleotide-diphospho-sugar transferases"/>
    <property type="match status" value="1"/>
</dbReference>
<evidence type="ECO:0000313" key="4">
    <source>
        <dbReference type="Proteomes" id="UP000323909"/>
    </source>
</evidence>
<dbReference type="Pfam" id="PF00535">
    <property type="entry name" value="Glycos_transf_2"/>
    <property type="match status" value="1"/>
</dbReference>
<proteinExistence type="predicted"/>
<keyword evidence="3" id="KW-0808">Transferase</keyword>
<dbReference type="InterPro" id="IPR001173">
    <property type="entry name" value="Glyco_trans_2-like"/>
</dbReference>
<dbReference type="Proteomes" id="UP000323909">
    <property type="component" value="Unassembled WGS sequence"/>
</dbReference>
<dbReference type="PANTHER" id="PTHR22916">
    <property type="entry name" value="GLYCOSYLTRANSFERASE"/>
    <property type="match status" value="1"/>
</dbReference>
<dbReference type="PANTHER" id="PTHR22916:SF65">
    <property type="entry name" value="SLR1065 PROTEIN"/>
    <property type="match status" value="1"/>
</dbReference>
<evidence type="ECO:0000256" key="1">
    <source>
        <dbReference type="ARBA" id="ARBA00022519"/>
    </source>
</evidence>
<name>A0A5M8FS09_PSEVE</name>
<reference evidence="3 4" key="1">
    <citation type="submission" date="2019-09" db="EMBL/GenBank/DDBJ databases">
        <title>Genomic sequencing of 4 copper resistant soil isolates.</title>
        <authorList>
            <person name="Havryliuk O."/>
        </authorList>
    </citation>
    <scope>NUCLEOTIDE SEQUENCE [LARGE SCALE GENOMIC DNA]</scope>
    <source>
        <strain evidence="3 4">UKR4</strain>
    </source>
</reference>
<protein>
    <submittedName>
        <fullName evidence="3">Glycosyltransferase</fullName>
    </submittedName>
</protein>
<keyword evidence="1" id="KW-1003">Cell membrane</keyword>
<dbReference type="InterPro" id="IPR029044">
    <property type="entry name" value="Nucleotide-diphossugar_trans"/>
</dbReference>
<evidence type="ECO:0000313" key="3">
    <source>
        <dbReference type="EMBL" id="KAA6184422.1"/>
    </source>
</evidence>
<feature type="domain" description="Glycosyltransferase 2-like" evidence="2">
    <location>
        <begin position="41"/>
        <end position="187"/>
    </location>
</feature>
<keyword evidence="1" id="KW-0472">Membrane</keyword>
<keyword evidence="1" id="KW-0997">Cell inner membrane</keyword>
<comment type="caution">
    <text evidence="3">The sequence shown here is derived from an EMBL/GenBank/DDBJ whole genome shotgun (WGS) entry which is preliminary data.</text>
</comment>
<accession>A0A5M8FS09</accession>
<dbReference type="AlphaFoldDB" id="A0A5M8FS09"/>
<dbReference type="Gene3D" id="3.90.550.10">
    <property type="entry name" value="Spore Coat Polysaccharide Biosynthesis Protein SpsA, Chain A"/>
    <property type="match status" value="1"/>
</dbReference>